<dbReference type="EMBL" id="BGPR01026182">
    <property type="protein sequence ID" value="GBN95707.1"/>
    <property type="molecule type" value="Genomic_DNA"/>
</dbReference>
<protein>
    <submittedName>
        <fullName evidence="1">Uncharacterized protein</fullName>
    </submittedName>
</protein>
<evidence type="ECO:0000313" key="1">
    <source>
        <dbReference type="EMBL" id="GBN95707.1"/>
    </source>
</evidence>
<name>A0A4Y2T565_ARAVE</name>
<organism evidence="1 2">
    <name type="scientific">Araneus ventricosus</name>
    <name type="common">Orbweaver spider</name>
    <name type="synonym">Epeira ventricosa</name>
    <dbReference type="NCBI Taxonomy" id="182803"/>
    <lineage>
        <taxon>Eukaryota</taxon>
        <taxon>Metazoa</taxon>
        <taxon>Ecdysozoa</taxon>
        <taxon>Arthropoda</taxon>
        <taxon>Chelicerata</taxon>
        <taxon>Arachnida</taxon>
        <taxon>Araneae</taxon>
        <taxon>Araneomorphae</taxon>
        <taxon>Entelegynae</taxon>
        <taxon>Araneoidea</taxon>
        <taxon>Araneidae</taxon>
        <taxon>Araneus</taxon>
    </lineage>
</organism>
<dbReference type="Pfam" id="PF03564">
    <property type="entry name" value="DUF1759"/>
    <property type="match status" value="1"/>
</dbReference>
<accession>A0A4Y2T565</accession>
<sequence>MQALKTQRKVLRTAFTLCIKNIEAKLQGEIAEAEEFSLLQVQLKDKFQRLEDCQQSIAASLLQNEGDESLFELDFVEAEKYRDRFSEVMLHLNLKLTEKVVPIDPLPPKRNFKLPQLQLKKFNGDARDYLAFWSQFQKLHADPDIPNEDKMQYLIQVVEEGSKAERLVQSFPATASNYPKAIQQMQERFGRDDLLVQIYVRDLLSMVMKTATTGRMKISLPILYDELEGKLRALESLGKTQEKYGDFLTPLVESCLPEEVLIAWERSRSNESETKNSRSLSDLMAFLQGEVRSEEMVLLA</sequence>
<dbReference type="InterPro" id="IPR005312">
    <property type="entry name" value="DUF1759"/>
</dbReference>
<dbReference type="PANTHER" id="PTHR22954">
    <property type="entry name" value="RETROVIRAL PROTEASE-RELATED"/>
    <property type="match status" value="1"/>
</dbReference>
<gene>
    <name evidence="1" type="ORF">AVEN_88155_1</name>
</gene>
<dbReference type="PANTHER" id="PTHR22954:SF3">
    <property type="entry name" value="PROTEIN CBG08539"/>
    <property type="match status" value="1"/>
</dbReference>
<dbReference type="Proteomes" id="UP000499080">
    <property type="component" value="Unassembled WGS sequence"/>
</dbReference>
<dbReference type="OrthoDB" id="5967017at2759"/>
<proteinExistence type="predicted"/>
<comment type="caution">
    <text evidence="1">The sequence shown here is derived from an EMBL/GenBank/DDBJ whole genome shotgun (WGS) entry which is preliminary data.</text>
</comment>
<dbReference type="AlphaFoldDB" id="A0A4Y2T565"/>
<keyword evidence="2" id="KW-1185">Reference proteome</keyword>
<reference evidence="1 2" key="1">
    <citation type="journal article" date="2019" name="Sci. Rep.">
        <title>Orb-weaving spider Araneus ventricosus genome elucidates the spidroin gene catalogue.</title>
        <authorList>
            <person name="Kono N."/>
            <person name="Nakamura H."/>
            <person name="Ohtoshi R."/>
            <person name="Moran D.A.P."/>
            <person name="Shinohara A."/>
            <person name="Yoshida Y."/>
            <person name="Fujiwara M."/>
            <person name="Mori M."/>
            <person name="Tomita M."/>
            <person name="Arakawa K."/>
        </authorList>
    </citation>
    <scope>NUCLEOTIDE SEQUENCE [LARGE SCALE GENOMIC DNA]</scope>
</reference>
<evidence type="ECO:0000313" key="2">
    <source>
        <dbReference type="Proteomes" id="UP000499080"/>
    </source>
</evidence>